<dbReference type="RefSeq" id="WP_165231946.1">
    <property type="nucleotide sequence ID" value="NZ_JAAKZV010000010.1"/>
</dbReference>
<evidence type="ECO:0000313" key="4">
    <source>
        <dbReference type="Proteomes" id="UP000481583"/>
    </source>
</evidence>
<keyword evidence="2" id="KW-0472">Membrane</keyword>
<organism evidence="3 4">
    <name type="scientific">Streptomyces coryli</name>
    <dbReference type="NCBI Taxonomy" id="1128680"/>
    <lineage>
        <taxon>Bacteria</taxon>
        <taxon>Bacillati</taxon>
        <taxon>Actinomycetota</taxon>
        <taxon>Actinomycetes</taxon>
        <taxon>Kitasatosporales</taxon>
        <taxon>Streptomycetaceae</taxon>
        <taxon>Streptomyces</taxon>
    </lineage>
</organism>
<gene>
    <name evidence="3" type="ORF">G5C51_04410</name>
</gene>
<proteinExistence type="predicted"/>
<evidence type="ECO:0000313" key="3">
    <source>
        <dbReference type="EMBL" id="NGN63150.1"/>
    </source>
</evidence>
<comment type="caution">
    <text evidence="3">The sequence shown here is derived from an EMBL/GenBank/DDBJ whole genome shotgun (WGS) entry which is preliminary data.</text>
</comment>
<evidence type="ECO:0000256" key="2">
    <source>
        <dbReference type="SAM" id="Phobius"/>
    </source>
</evidence>
<keyword evidence="2" id="KW-1133">Transmembrane helix</keyword>
<dbReference type="Proteomes" id="UP000481583">
    <property type="component" value="Unassembled WGS sequence"/>
</dbReference>
<feature type="compositionally biased region" description="Basic and acidic residues" evidence="1">
    <location>
        <begin position="143"/>
        <end position="152"/>
    </location>
</feature>
<feature type="transmembrane region" description="Helical" evidence="2">
    <location>
        <begin position="32"/>
        <end position="50"/>
    </location>
</feature>
<name>A0A6G4TUC7_9ACTN</name>
<dbReference type="EMBL" id="JAAKZV010000010">
    <property type="protein sequence ID" value="NGN63150.1"/>
    <property type="molecule type" value="Genomic_DNA"/>
</dbReference>
<reference evidence="3 4" key="1">
    <citation type="submission" date="2020-02" db="EMBL/GenBank/DDBJ databases">
        <title>Whole-genome analyses of novel actinobacteria.</title>
        <authorList>
            <person name="Sahin N."/>
        </authorList>
    </citation>
    <scope>NUCLEOTIDE SEQUENCE [LARGE SCALE GENOMIC DNA]</scope>
    <source>
        <strain evidence="3 4">A7024</strain>
    </source>
</reference>
<evidence type="ECO:0000256" key="1">
    <source>
        <dbReference type="SAM" id="MobiDB-lite"/>
    </source>
</evidence>
<sequence length="152" mass="16861">MFRRVSAALHHLMVSMPALVVTPWAAVAAVMTRQWIGAAVLLAVAVALWAERLRADAADNPCIGCPICVWSQRRDAAGKPERGLRIVRARTLNGLRDQAEQAEIWHANWRTELERAESLDEELQVARAPLPAHPQRPAAVPAQRDRRAGEEL</sequence>
<keyword evidence="2" id="KW-0812">Transmembrane</keyword>
<keyword evidence="4" id="KW-1185">Reference proteome</keyword>
<dbReference type="AlphaFoldDB" id="A0A6G4TUC7"/>
<feature type="transmembrane region" description="Helical" evidence="2">
    <location>
        <begin position="7"/>
        <end position="26"/>
    </location>
</feature>
<feature type="region of interest" description="Disordered" evidence="1">
    <location>
        <begin position="125"/>
        <end position="152"/>
    </location>
</feature>
<accession>A0A6G4TUC7</accession>
<protein>
    <submittedName>
        <fullName evidence="3">Uncharacterized protein</fullName>
    </submittedName>
</protein>